<feature type="compositionally biased region" description="Low complexity" evidence="1">
    <location>
        <begin position="534"/>
        <end position="550"/>
    </location>
</feature>
<evidence type="ECO:0000256" key="1">
    <source>
        <dbReference type="SAM" id="MobiDB-lite"/>
    </source>
</evidence>
<feature type="compositionally biased region" description="Low complexity" evidence="1">
    <location>
        <begin position="167"/>
        <end position="176"/>
    </location>
</feature>
<dbReference type="GO" id="GO:0016592">
    <property type="term" value="C:mediator complex"/>
    <property type="evidence" value="ECO:0007669"/>
    <property type="project" value="TreeGrafter"/>
</dbReference>
<feature type="compositionally biased region" description="Basic and acidic residues" evidence="1">
    <location>
        <begin position="111"/>
        <end position="124"/>
    </location>
</feature>
<dbReference type="PANTHER" id="PTHR46007:SF8">
    <property type="entry name" value="C2H2-TYPE DOMAIN-CONTAINING PROTEIN"/>
    <property type="match status" value="1"/>
</dbReference>
<dbReference type="GO" id="GO:0045944">
    <property type="term" value="P:positive regulation of transcription by RNA polymerase II"/>
    <property type="evidence" value="ECO:0007669"/>
    <property type="project" value="TreeGrafter"/>
</dbReference>
<dbReference type="AlphaFoldDB" id="A0A813LAF4"/>
<name>A0A813LAF4_POLGL</name>
<dbReference type="PANTHER" id="PTHR46007">
    <property type="entry name" value="MEDIATOR OF RNA POLYMERASE II TRANSCRIPTION SUBUNIT 12"/>
    <property type="match status" value="1"/>
</dbReference>
<reference evidence="2" key="1">
    <citation type="submission" date="2021-02" db="EMBL/GenBank/DDBJ databases">
        <authorList>
            <person name="Dougan E. K."/>
            <person name="Rhodes N."/>
            <person name="Thang M."/>
            <person name="Chan C."/>
        </authorList>
    </citation>
    <scope>NUCLEOTIDE SEQUENCE</scope>
</reference>
<feature type="region of interest" description="Disordered" evidence="1">
    <location>
        <begin position="87"/>
        <end position="132"/>
    </location>
</feature>
<feature type="region of interest" description="Disordered" evidence="1">
    <location>
        <begin position="27"/>
        <end position="58"/>
    </location>
</feature>
<feature type="region of interest" description="Disordered" evidence="1">
    <location>
        <begin position="160"/>
        <end position="180"/>
    </location>
</feature>
<dbReference type="Proteomes" id="UP000626109">
    <property type="component" value="Unassembled WGS sequence"/>
</dbReference>
<dbReference type="InterPro" id="IPR051647">
    <property type="entry name" value="Mediator_comp_sub12"/>
</dbReference>
<accession>A0A813LAF4</accession>
<protein>
    <submittedName>
        <fullName evidence="2">Uncharacterized protein</fullName>
    </submittedName>
</protein>
<feature type="region of interest" description="Disordered" evidence="1">
    <location>
        <begin position="511"/>
        <end position="550"/>
    </location>
</feature>
<feature type="compositionally biased region" description="Low complexity" evidence="1">
    <location>
        <begin position="205"/>
        <end position="224"/>
    </location>
</feature>
<feature type="compositionally biased region" description="Low complexity" evidence="1">
    <location>
        <begin position="672"/>
        <end position="730"/>
    </location>
</feature>
<gene>
    <name evidence="2" type="ORF">PGLA2088_LOCUS42728</name>
</gene>
<proteinExistence type="predicted"/>
<evidence type="ECO:0000313" key="3">
    <source>
        <dbReference type="Proteomes" id="UP000626109"/>
    </source>
</evidence>
<organism evidence="2 3">
    <name type="scientific">Polarella glacialis</name>
    <name type="common">Dinoflagellate</name>
    <dbReference type="NCBI Taxonomy" id="89957"/>
    <lineage>
        <taxon>Eukaryota</taxon>
        <taxon>Sar</taxon>
        <taxon>Alveolata</taxon>
        <taxon>Dinophyceae</taxon>
        <taxon>Suessiales</taxon>
        <taxon>Suessiaceae</taxon>
        <taxon>Polarella</taxon>
    </lineage>
</organism>
<feature type="region of interest" description="Disordered" evidence="1">
    <location>
        <begin position="657"/>
        <end position="730"/>
    </location>
</feature>
<comment type="caution">
    <text evidence="2">The sequence shown here is derived from an EMBL/GenBank/DDBJ whole genome shotgun (WGS) entry which is preliminary data.</text>
</comment>
<dbReference type="EMBL" id="CAJNNW010034445">
    <property type="protein sequence ID" value="CAE8722727.1"/>
    <property type="molecule type" value="Genomic_DNA"/>
</dbReference>
<dbReference type="GO" id="GO:0003713">
    <property type="term" value="F:transcription coactivator activity"/>
    <property type="evidence" value="ECO:0007669"/>
    <property type="project" value="TreeGrafter"/>
</dbReference>
<feature type="compositionally biased region" description="Low complexity" evidence="1">
    <location>
        <begin position="232"/>
        <end position="285"/>
    </location>
</feature>
<feature type="region of interest" description="Disordered" evidence="1">
    <location>
        <begin position="205"/>
        <end position="299"/>
    </location>
</feature>
<evidence type="ECO:0000313" key="2">
    <source>
        <dbReference type="EMBL" id="CAE8722727.1"/>
    </source>
</evidence>
<feature type="compositionally biased region" description="Basic and acidic residues" evidence="1">
    <location>
        <begin position="511"/>
        <end position="533"/>
    </location>
</feature>
<sequence length="730" mass="78432">MVQHSPVSLFTAADGDLAVVGRPVGLESRTTKASGGRSASARQVRDSGGPPSKHFFSGSRSITTSSIWRLATSTMIAGRVPSRTAALQAPAWQSRGGSSPSSGGGSPSFATERRAEERLRRGVAEELQASPDADPLTALSRLRADLEEIARLRRVDLHREPAQVRRSSSSGSLNSSCRQKQALLNSRSGVSVSLSEAVVAYAAAHSRTPPAARPRSPSARTPPATRTPPTTPANNPKQQQQQLQQLKQQQQQQQQQQEQEQEQQQQHQQQHQQTTTKQPPATRPRSQSASSMPIAQTPPATECVRWANESTAESAADELRIVQAIAEARERDLEARLKLRDAELARLESALLAANKVAELAAFCGGHEFAVSCARRGGSGKRVQADPAVQETSEAARARPLDCSAVLRNTVAVCGASLLEGASKRAAAAASAAAAAGKEEGAAAADALWAEVLERQAAGLVELERDTKALRMQADLSRRLSRTLDKKELLCLVAAQQELITELLKEVTAESASERLLKPRSEPSSKAHNDHNNNHNNNHSINNSNNNNSNNNHNIAWLRLELEKAAVRSRLQPPHSELLQLLDLSFASGGSCAALESDPQWHHLLGRDAVAAAEALLLERERLAVAAAERQPLNWLPQQAPAAVGLSRAEAACSRLSQEGERLRHSAVAVRSSSSNSNNKSNNNNNSSNSNSNSSNNIDNSSNHNSNNNNSNNNHNSSNNSNNNNHNNNK</sequence>